<organism evidence="7 8">
    <name type="scientific">Parasutterella muris</name>
    <dbReference type="NCBI Taxonomy" id="2565572"/>
    <lineage>
        <taxon>Bacteria</taxon>
        <taxon>Pseudomonadati</taxon>
        <taxon>Pseudomonadota</taxon>
        <taxon>Betaproteobacteria</taxon>
        <taxon>Burkholderiales</taxon>
        <taxon>Sutterellaceae</taxon>
        <taxon>Parasutterella</taxon>
    </lineage>
</organism>
<feature type="transmembrane region" description="Helical" evidence="6">
    <location>
        <begin position="149"/>
        <end position="173"/>
    </location>
</feature>
<comment type="subcellular location">
    <subcellularLocation>
        <location evidence="1">Cell membrane</location>
        <topology evidence="1">Multi-pass membrane protein</topology>
    </subcellularLocation>
</comment>
<protein>
    <submittedName>
        <fullName evidence="7">LysE family transporter</fullName>
    </submittedName>
</protein>
<dbReference type="AlphaFoldDB" id="A0A6L6YG16"/>
<dbReference type="RefSeq" id="WP_160334979.1">
    <property type="nucleotide sequence ID" value="NZ_CALPCR010000023.1"/>
</dbReference>
<evidence type="ECO:0000256" key="5">
    <source>
        <dbReference type="ARBA" id="ARBA00023136"/>
    </source>
</evidence>
<dbReference type="PANTHER" id="PTHR30086:SF20">
    <property type="entry name" value="ARGININE EXPORTER PROTEIN ARGO-RELATED"/>
    <property type="match status" value="1"/>
</dbReference>
<dbReference type="GO" id="GO:0015171">
    <property type="term" value="F:amino acid transmembrane transporter activity"/>
    <property type="evidence" value="ECO:0007669"/>
    <property type="project" value="TreeGrafter"/>
</dbReference>
<dbReference type="EMBL" id="WSRP01000012">
    <property type="protein sequence ID" value="MVX56546.1"/>
    <property type="molecule type" value="Genomic_DNA"/>
</dbReference>
<dbReference type="OrthoDB" id="9804822at2"/>
<evidence type="ECO:0000313" key="7">
    <source>
        <dbReference type="EMBL" id="MVX56546.1"/>
    </source>
</evidence>
<accession>A0A6L6YG16</accession>
<keyword evidence="2" id="KW-1003">Cell membrane</keyword>
<reference evidence="7 8" key="1">
    <citation type="submission" date="2019-12" db="EMBL/GenBank/DDBJ databases">
        <title>Microbes associate with the intestines of laboratory mice.</title>
        <authorList>
            <person name="Navarre W."/>
            <person name="Wong E."/>
        </authorList>
    </citation>
    <scope>NUCLEOTIDE SEQUENCE [LARGE SCALE GENOMIC DNA]</scope>
    <source>
        <strain evidence="7 8">NM82_D38</strain>
    </source>
</reference>
<keyword evidence="8" id="KW-1185">Reference proteome</keyword>
<evidence type="ECO:0000256" key="4">
    <source>
        <dbReference type="ARBA" id="ARBA00022989"/>
    </source>
</evidence>
<keyword evidence="5 6" id="KW-0472">Membrane</keyword>
<feature type="transmembrane region" description="Helical" evidence="6">
    <location>
        <begin position="40"/>
        <end position="65"/>
    </location>
</feature>
<feature type="transmembrane region" description="Helical" evidence="6">
    <location>
        <begin position="121"/>
        <end position="143"/>
    </location>
</feature>
<feature type="transmembrane region" description="Helical" evidence="6">
    <location>
        <begin position="6"/>
        <end position="28"/>
    </location>
</feature>
<comment type="caution">
    <text evidence="7">The sequence shown here is derived from an EMBL/GenBank/DDBJ whole genome shotgun (WGS) entry which is preliminary data.</text>
</comment>
<evidence type="ECO:0000256" key="6">
    <source>
        <dbReference type="SAM" id="Phobius"/>
    </source>
</evidence>
<evidence type="ECO:0000256" key="2">
    <source>
        <dbReference type="ARBA" id="ARBA00022475"/>
    </source>
</evidence>
<dbReference type="PANTHER" id="PTHR30086">
    <property type="entry name" value="ARGININE EXPORTER PROTEIN ARGO"/>
    <property type="match status" value="1"/>
</dbReference>
<evidence type="ECO:0000256" key="3">
    <source>
        <dbReference type="ARBA" id="ARBA00022692"/>
    </source>
</evidence>
<evidence type="ECO:0000313" key="8">
    <source>
        <dbReference type="Proteomes" id="UP000472580"/>
    </source>
</evidence>
<feature type="transmembrane region" description="Helical" evidence="6">
    <location>
        <begin position="194"/>
        <end position="212"/>
    </location>
</feature>
<sequence>MDSTNLMLYFLVVLVTCITPGAGVLYTLQNAVMYGKSRVFCSPTGVALGNLIMSIIAATGLGAVITSSPKLFAGLQIAGCLLMIYFGYKSWVAPPLSLSQRIESFKDPSPSKARFKIFSSAALLQLTNPMLIIFLLSLMPQFVSHTSSYALQLTVLISIFVVTCWLVHIIYSYSAAYAAGRWMNEKFSKIVNRTGAVLFWLISASVLVKLYAV</sequence>
<evidence type="ECO:0000256" key="1">
    <source>
        <dbReference type="ARBA" id="ARBA00004651"/>
    </source>
</evidence>
<gene>
    <name evidence="7" type="ORF">E5987_04895</name>
</gene>
<dbReference type="GO" id="GO:0005886">
    <property type="term" value="C:plasma membrane"/>
    <property type="evidence" value="ECO:0007669"/>
    <property type="project" value="UniProtKB-SubCell"/>
</dbReference>
<dbReference type="Proteomes" id="UP000472580">
    <property type="component" value="Unassembled WGS sequence"/>
</dbReference>
<feature type="transmembrane region" description="Helical" evidence="6">
    <location>
        <begin position="71"/>
        <end position="88"/>
    </location>
</feature>
<keyword evidence="4 6" id="KW-1133">Transmembrane helix</keyword>
<dbReference type="Pfam" id="PF01810">
    <property type="entry name" value="LysE"/>
    <property type="match status" value="1"/>
</dbReference>
<proteinExistence type="predicted"/>
<keyword evidence="3 6" id="KW-0812">Transmembrane</keyword>
<dbReference type="InterPro" id="IPR001123">
    <property type="entry name" value="LeuE-type"/>
</dbReference>
<name>A0A6L6YG16_9BURK</name>